<comment type="subcellular location">
    <subcellularLocation>
        <location evidence="1">Cell membrane</location>
        <topology evidence="1">Multi-pass membrane protein</topology>
    </subcellularLocation>
</comment>
<evidence type="ECO:0000256" key="1">
    <source>
        <dbReference type="ARBA" id="ARBA00004651"/>
    </source>
</evidence>
<gene>
    <name evidence="8" type="ORF">GCM10007422_18110</name>
    <name evidence="9" type="ORF">GGQ60_000658</name>
</gene>
<dbReference type="AlphaFoldDB" id="A0A7W6K7M6"/>
<dbReference type="PANTHER" id="PTHR33452">
    <property type="entry name" value="OXIDOREDUCTASE CATD-RELATED"/>
    <property type="match status" value="1"/>
</dbReference>
<dbReference type="Proteomes" id="UP000532273">
    <property type="component" value="Unassembled WGS sequence"/>
</dbReference>
<dbReference type="InterPro" id="IPR032808">
    <property type="entry name" value="DoxX"/>
</dbReference>
<protein>
    <submittedName>
        <fullName evidence="9">Putative oxidoreductase</fullName>
    </submittedName>
</protein>
<evidence type="ECO:0000313" key="10">
    <source>
        <dbReference type="Proteomes" id="UP000532273"/>
    </source>
</evidence>
<dbReference type="RefSeq" id="WP_183759937.1">
    <property type="nucleotide sequence ID" value="NZ_BMHZ01000002.1"/>
</dbReference>
<organism evidence="9 10">
    <name type="scientific">Pedobacter zeae</name>
    <dbReference type="NCBI Taxonomy" id="1737356"/>
    <lineage>
        <taxon>Bacteria</taxon>
        <taxon>Pseudomonadati</taxon>
        <taxon>Bacteroidota</taxon>
        <taxon>Sphingobacteriia</taxon>
        <taxon>Sphingobacteriales</taxon>
        <taxon>Sphingobacteriaceae</taxon>
        <taxon>Pedobacter</taxon>
    </lineage>
</organism>
<dbReference type="Proteomes" id="UP000642938">
    <property type="component" value="Unassembled WGS sequence"/>
</dbReference>
<name>A0A7W6K7M6_9SPHI</name>
<keyword evidence="3" id="KW-1003">Cell membrane</keyword>
<evidence type="ECO:0000256" key="2">
    <source>
        <dbReference type="ARBA" id="ARBA00006679"/>
    </source>
</evidence>
<feature type="transmembrane region" description="Helical" evidence="7">
    <location>
        <begin position="12"/>
        <end position="32"/>
    </location>
</feature>
<evidence type="ECO:0000256" key="5">
    <source>
        <dbReference type="ARBA" id="ARBA00022989"/>
    </source>
</evidence>
<feature type="transmembrane region" description="Helical" evidence="7">
    <location>
        <begin position="121"/>
        <end position="142"/>
    </location>
</feature>
<comment type="similarity">
    <text evidence="2">Belongs to the DoxX family.</text>
</comment>
<evidence type="ECO:0000256" key="4">
    <source>
        <dbReference type="ARBA" id="ARBA00022692"/>
    </source>
</evidence>
<reference evidence="9 10" key="3">
    <citation type="submission" date="2020-08" db="EMBL/GenBank/DDBJ databases">
        <title>Genomic Encyclopedia of Type Strains, Phase IV (KMG-IV): sequencing the most valuable type-strain genomes for metagenomic binning, comparative biology and taxonomic classification.</title>
        <authorList>
            <person name="Goeker M."/>
        </authorList>
    </citation>
    <scope>NUCLEOTIDE SEQUENCE [LARGE SCALE GENOMIC DNA]</scope>
    <source>
        <strain evidence="9 10">DSM 100774</strain>
    </source>
</reference>
<dbReference type="GO" id="GO:0005886">
    <property type="term" value="C:plasma membrane"/>
    <property type="evidence" value="ECO:0007669"/>
    <property type="project" value="UniProtKB-SubCell"/>
</dbReference>
<keyword evidence="5 7" id="KW-1133">Transmembrane helix</keyword>
<keyword evidence="4 7" id="KW-0812">Transmembrane</keyword>
<feature type="transmembrane region" description="Helical" evidence="7">
    <location>
        <begin position="87"/>
        <end position="109"/>
    </location>
</feature>
<dbReference type="Pfam" id="PF07681">
    <property type="entry name" value="DoxX"/>
    <property type="match status" value="1"/>
</dbReference>
<comment type="caution">
    <text evidence="9">The sequence shown here is derived from an EMBL/GenBank/DDBJ whole genome shotgun (WGS) entry which is preliminary data.</text>
</comment>
<evidence type="ECO:0000313" key="9">
    <source>
        <dbReference type="EMBL" id="MBB4106698.1"/>
    </source>
</evidence>
<evidence type="ECO:0000313" key="11">
    <source>
        <dbReference type="Proteomes" id="UP000642938"/>
    </source>
</evidence>
<dbReference type="PANTHER" id="PTHR33452:SF1">
    <property type="entry name" value="INNER MEMBRANE PROTEIN YPHA-RELATED"/>
    <property type="match status" value="1"/>
</dbReference>
<dbReference type="EMBL" id="JACIEF010000001">
    <property type="protein sequence ID" value="MBB4106698.1"/>
    <property type="molecule type" value="Genomic_DNA"/>
</dbReference>
<evidence type="ECO:0000256" key="3">
    <source>
        <dbReference type="ARBA" id="ARBA00022475"/>
    </source>
</evidence>
<keyword evidence="11" id="KW-1185">Reference proteome</keyword>
<feature type="transmembrane region" description="Helical" evidence="7">
    <location>
        <begin position="52"/>
        <end position="80"/>
    </location>
</feature>
<sequence length="151" mass="16701">MKNFIKTLLSSESSFAPLILRVTFAVVIWPHGSQLLLGWFGGPGYSNSMAMFGAFALPAMISFLVIAIQFFGSLFILFGLFTRITSVAAIILFLGMIFKAHIQVGFFMNWSGTLQGEGYEYHFLVIGILLVLAIYGSGKIALDNELYKKIK</sequence>
<keyword evidence="6 7" id="KW-0472">Membrane</keyword>
<proteinExistence type="inferred from homology"/>
<reference evidence="11" key="2">
    <citation type="journal article" date="2019" name="Int. J. Syst. Evol. Microbiol.">
        <title>The Global Catalogue of Microorganisms (GCM) 10K type strain sequencing project: providing services to taxonomists for standard genome sequencing and annotation.</title>
        <authorList>
            <consortium name="The Broad Institute Genomics Platform"/>
            <consortium name="The Broad Institute Genome Sequencing Center for Infectious Disease"/>
            <person name="Wu L."/>
            <person name="Ma J."/>
        </authorList>
    </citation>
    <scope>NUCLEOTIDE SEQUENCE [LARGE SCALE GENOMIC DNA]</scope>
    <source>
        <strain evidence="11">CGMCC 1.15287</strain>
    </source>
</reference>
<reference evidence="8" key="1">
    <citation type="journal article" date="2014" name="Int. J. Syst. Evol. Microbiol.">
        <title>Complete genome of a new Firmicutes species belonging to the dominant human colonic microbiota ('Ruminococcus bicirculans') reveals two chromosomes and a selective capacity to utilize plant glucans.</title>
        <authorList>
            <consortium name="NISC Comparative Sequencing Program"/>
            <person name="Wegmann U."/>
            <person name="Louis P."/>
            <person name="Goesmann A."/>
            <person name="Henrissat B."/>
            <person name="Duncan S.H."/>
            <person name="Flint H.J."/>
        </authorList>
    </citation>
    <scope>NUCLEOTIDE SEQUENCE</scope>
    <source>
        <strain evidence="8">CGMCC 1.15287</strain>
    </source>
</reference>
<dbReference type="EMBL" id="BMHZ01000002">
    <property type="protein sequence ID" value="GGH03216.1"/>
    <property type="molecule type" value="Genomic_DNA"/>
</dbReference>
<evidence type="ECO:0000256" key="7">
    <source>
        <dbReference type="SAM" id="Phobius"/>
    </source>
</evidence>
<dbReference type="InterPro" id="IPR051907">
    <property type="entry name" value="DoxX-like_oxidoreductase"/>
</dbReference>
<reference evidence="8" key="4">
    <citation type="submission" date="2024-05" db="EMBL/GenBank/DDBJ databases">
        <authorList>
            <person name="Sun Q."/>
            <person name="Zhou Y."/>
        </authorList>
    </citation>
    <scope>NUCLEOTIDE SEQUENCE</scope>
    <source>
        <strain evidence="8">CGMCC 1.15287</strain>
    </source>
</reference>
<accession>A0A7W6K7M6</accession>
<evidence type="ECO:0000256" key="6">
    <source>
        <dbReference type="ARBA" id="ARBA00023136"/>
    </source>
</evidence>
<evidence type="ECO:0000313" key="8">
    <source>
        <dbReference type="EMBL" id="GGH03216.1"/>
    </source>
</evidence>